<evidence type="ECO:0000256" key="3">
    <source>
        <dbReference type="ARBA" id="ARBA00006810"/>
    </source>
</evidence>
<feature type="transmembrane region" description="Helical" evidence="14">
    <location>
        <begin position="65"/>
        <end position="89"/>
    </location>
</feature>
<dbReference type="InterPro" id="IPR045083">
    <property type="entry name" value="ATP_synth_F0_asu_bact/mt"/>
</dbReference>
<accession>A0A7D6W338</accession>
<feature type="transmembrane region" description="Helical" evidence="14">
    <location>
        <begin position="20"/>
        <end position="36"/>
    </location>
</feature>
<geneLocation type="mitochondrion" evidence="15"/>
<evidence type="ECO:0000256" key="11">
    <source>
        <dbReference type="ARBA" id="ARBA00023136"/>
    </source>
</evidence>
<dbReference type="CDD" id="cd00310">
    <property type="entry name" value="ATP-synt_Fo_a_6"/>
    <property type="match status" value="1"/>
</dbReference>
<evidence type="ECO:0000256" key="10">
    <source>
        <dbReference type="ARBA" id="ARBA00023065"/>
    </source>
</evidence>
<evidence type="ECO:0000256" key="2">
    <source>
        <dbReference type="ARBA" id="ARBA00004141"/>
    </source>
</evidence>
<name>A0A7D6W338_9NEOP</name>
<comment type="function">
    <text evidence="1">Mitochondrial membrane ATP synthase (F(1)F(0) ATP synthase or Complex V) produces ATP from ADP in the presence of a proton gradient across the membrane which is generated by electron transport complexes of the respiratory chain. F-type ATPases consist of two structural domains, F(1) - containing the extramembraneous catalytic core and F(0) - containing the membrane proton channel, linked together by a central stalk and a peripheral stalk. During catalysis, ATP synthesis in the catalytic domain of F(1) is coupled via a rotary mechanism of the central stalk subunits to proton translocation. Key component of the proton channel; it may play a direct role in the translocation of protons across the membrane.</text>
</comment>
<dbReference type="AlphaFoldDB" id="A0A7D6W338"/>
<evidence type="ECO:0000256" key="1">
    <source>
        <dbReference type="ARBA" id="ARBA00002070"/>
    </source>
</evidence>
<dbReference type="GO" id="GO:0045259">
    <property type="term" value="C:proton-transporting ATP synthase complex"/>
    <property type="evidence" value="ECO:0007669"/>
    <property type="project" value="UniProtKB-KW"/>
</dbReference>
<evidence type="ECO:0000256" key="4">
    <source>
        <dbReference type="ARBA" id="ARBA00011648"/>
    </source>
</evidence>
<dbReference type="PANTHER" id="PTHR11410">
    <property type="entry name" value="ATP SYNTHASE SUBUNIT A"/>
    <property type="match status" value="1"/>
</dbReference>
<feature type="transmembrane region" description="Helical" evidence="14">
    <location>
        <begin position="186"/>
        <end position="217"/>
    </location>
</feature>
<dbReference type="InterPro" id="IPR023011">
    <property type="entry name" value="ATP_synth_F0_asu_AS"/>
</dbReference>
<comment type="subunit">
    <text evidence="4">F-type ATPases have 2 components, CF(1) - the catalytic core - and CF(0) - the membrane proton channel. CF(1) has five subunits: alpha(3), beta(3), gamma(1), delta(1), epsilon(1). CF(0) has three main subunits: a, b and c.</text>
</comment>
<keyword evidence="6" id="KW-0138">CF(0)</keyword>
<evidence type="ECO:0000256" key="14">
    <source>
        <dbReference type="SAM" id="Phobius"/>
    </source>
</evidence>
<feature type="transmembrane region" description="Helical" evidence="14">
    <location>
        <begin position="95"/>
        <end position="118"/>
    </location>
</feature>
<keyword evidence="15" id="KW-0496">Mitochondrion</keyword>
<gene>
    <name evidence="15" type="primary">ATP6</name>
</gene>
<dbReference type="PROSITE" id="PS00449">
    <property type="entry name" value="ATPASE_A"/>
    <property type="match status" value="1"/>
</dbReference>
<keyword evidence="8" id="KW-0375">Hydrogen ion transport</keyword>
<dbReference type="Gene3D" id="1.20.120.220">
    <property type="entry name" value="ATP synthase, F0 complex, subunit A"/>
    <property type="match status" value="1"/>
</dbReference>
<dbReference type="NCBIfam" id="TIGR01131">
    <property type="entry name" value="ATP_synt_6_or_A"/>
    <property type="match status" value="1"/>
</dbReference>
<evidence type="ECO:0000256" key="9">
    <source>
        <dbReference type="ARBA" id="ARBA00022989"/>
    </source>
</evidence>
<keyword evidence="5" id="KW-0813">Transport</keyword>
<dbReference type="EMBL" id="MT483679">
    <property type="protein sequence ID" value="QLY89543.1"/>
    <property type="molecule type" value="Genomic_DNA"/>
</dbReference>
<dbReference type="SUPFAM" id="SSF81336">
    <property type="entry name" value="F1F0 ATP synthase subunit A"/>
    <property type="match status" value="1"/>
</dbReference>
<sequence>MNNLFSIFDPITITNMPLNWISMITLMLFVPKPLFFESNRFMMLMNKILYSLNNEFNSILKKNKFIIMPILIFLIIMINNLMSMPPYIFTCTSHLQLNILLSLPTWLSIMILGWMYNTNLMFSHLVPNNTPIYLMNFMVIIETISNLIRPLTLTVRLTANLIAGHLLLSLLSSMKFNLSYKSIPMLILIQTILIMLELSVAVIQAYVFSLLICLYYLDVN</sequence>
<dbReference type="InterPro" id="IPR035908">
    <property type="entry name" value="F0_ATP_A_sf"/>
</dbReference>
<keyword evidence="9 14" id="KW-1133">Transmembrane helix</keyword>
<organism evidence="15">
    <name type="scientific">Polycentropus flavomaculatus</name>
    <dbReference type="NCBI Taxonomy" id="185640"/>
    <lineage>
        <taxon>Eukaryota</taxon>
        <taxon>Metazoa</taxon>
        <taxon>Ecdysozoa</taxon>
        <taxon>Arthropoda</taxon>
        <taxon>Hexapoda</taxon>
        <taxon>Insecta</taxon>
        <taxon>Pterygota</taxon>
        <taxon>Neoptera</taxon>
        <taxon>Endopterygota</taxon>
        <taxon>Trichoptera</taxon>
        <taxon>Annulipalpia</taxon>
        <taxon>Psychomyioidea</taxon>
        <taxon>Polycentropodidae</taxon>
        <taxon>Polycentropodinae</taxon>
        <taxon>Polycentropus</taxon>
    </lineage>
</organism>
<evidence type="ECO:0000256" key="12">
    <source>
        <dbReference type="ARBA" id="ARBA00023310"/>
    </source>
</evidence>
<keyword evidence="10" id="KW-0406">Ion transport</keyword>
<evidence type="ECO:0000256" key="8">
    <source>
        <dbReference type="ARBA" id="ARBA00022781"/>
    </source>
</evidence>
<dbReference type="GO" id="GO:0046933">
    <property type="term" value="F:proton-transporting ATP synthase activity, rotational mechanism"/>
    <property type="evidence" value="ECO:0007669"/>
    <property type="project" value="TreeGrafter"/>
</dbReference>
<keyword evidence="11 14" id="KW-0472">Membrane</keyword>
<evidence type="ECO:0000256" key="6">
    <source>
        <dbReference type="ARBA" id="ARBA00022547"/>
    </source>
</evidence>
<evidence type="ECO:0000256" key="5">
    <source>
        <dbReference type="ARBA" id="ARBA00022448"/>
    </source>
</evidence>
<dbReference type="GO" id="GO:0005743">
    <property type="term" value="C:mitochondrial inner membrane"/>
    <property type="evidence" value="ECO:0007669"/>
    <property type="project" value="UniProtKB-SubCell"/>
</dbReference>
<reference evidence="15" key="1">
    <citation type="submission" date="2020-05" db="EMBL/GenBank/DDBJ databases">
        <title>DNAmark Project.</title>
        <authorList>
            <person name="Leerhoei F."/>
        </authorList>
    </citation>
    <scope>NUCLEOTIDE SEQUENCE</scope>
    <source>
        <strain evidence="15">DM1309</strain>
    </source>
</reference>
<dbReference type="Pfam" id="PF00119">
    <property type="entry name" value="ATP-synt_A"/>
    <property type="match status" value="1"/>
</dbReference>
<comment type="subcellular location">
    <subcellularLocation>
        <location evidence="2">Membrane</location>
        <topology evidence="2">Multi-pass membrane protein</topology>
    </subcellularLocation>
    <subcellularLocation>
        <location evidence="13">Mitochondrion inner membrane</location>
        <topology evidence="13">Multi-pass membrane protein</topology>
    </subcellularLocation>
</comment>
<keyword evidence="7 14" id="KW-0812">Transmembrane</keyword>
<dbReference type="InterPro" id="IPR000568">
    <property type="entry name" value="ATP_synth_F0_asu"/>
</dbReference>
<protein>
    <recommendedName>
        <fullName evidence="13">ATP synthase subunit a</fullName>
    </recommendedName>
</protein>
<keyword evidence="12" id="KW-0066">ATP synthesis</keyword>
<proteinExistence type="inferred from homology"/>
<evidence type="ECO:0000313" key="15">
    <source>
        <dbReference type="EMBL" id="QLY89543.1"/>
    </source>
</evidence>
<comment type="similarity">
    <text evidence="3">Belongs to the ATPase A chain family.</text>
</comment>
<evidence type="ECO:0000256" key="7">
    <source>
        <dbReference type="ARBA" id="ARBA00022692"/>
    </source>
</evidence>
<evidence type="ECO:0000256" key="13">
    <source>
        <dbReference type="RuleBase" id="RU004450"/>
    </source>
</evidence>
<dbReference type="PRINTS" id="PR00123">
    <property type="entry name" value="ATPASEA"/>
</dbReference>
<dbReference type="PANTHER" id="PTHR11410:SF0">
    <property type="entry name" value="ATP SYNTHASE SUBUNIT A"/>
    <property type="match status" value="1"/>
</dbReference>
<feature type="transmembrane region" description="Helical" evidence="14">
    <location>
        <begin position="130"/>
        <end position="148"/>
    </location>
</feature>